<dbReference type="NCBIfam" id="NF009438">
    <property type="entry name" value="PRK12797.1"/>
    <property type="match status" value="1"/>
</dbReference>
<keyword evidence="13" id="KW-0969">Cilium</keyword>
<reference evidence="13 14" key="1">
    <citation type="submission" date="2020-08" db="EMBL/GenBank/DDBJ databases">
        <title>Genomic Encyclopedia of Type Strains, Phase IV (KMG-IV): sequencing the most valuable type-strain genomes for metagenomic binning, comparative biology and taxonomic classification.</title>
        <authorList>
            <person name="Goeker M."/>
        </authorList>
    </citation>
    <scope>NUCLEOTIDE SEQUENCE [LARGE SCALE GENOMIC DNA]</scope>
    <source>
        <strain evidence="13 14">DSM 13481</strain>
    </source>
</reference>
<dbReference type="PANTHER" id="PTHR30587">
    <property type="entry name" value="FLAGELLAR BIOSYNTHETIC PROTEIN FLIP"/>
    <property type="match status" value="1"/>
</dbReference>
<keyword evidence="10" id="KW-0975">Bacterial flagellum</keyword>
<dbReference type="PANTHER" id="PTHR30587:SF0">
    <property type="entry name" value="FLAGELLAR BIOSYNTHETIC PROTEIN FLIP"/>
    <property type="match status" value="1"/>
</dbReference>
<dbReference type="GO" id="GO:0044781">
    <property type="term" value="P:bacterial-type flagellum organization"/>
    <property type="evidence" value="ECO:0007669"/>
    <property type="project" value="UniProtKB-UniRule"/>
</dbReference>
<comment type="function">
    <text evidence="12">Plays a role in the flagellum-specific transport system.</text>
</comment>
<dbReference type="GO" id="GO:0009306">
    <property type="term" value="P:protein secretion"/>
    <property type="evidence" value="ECO:0007669"/>
    <property type="project" value="UniProtKB-UniRule"/>
</dbReference>
<organism evidence="13 14">
    <name type="scientific">Thermosipho japonicus</name>
    <dbReference type="NCBI Taxonomy" id="90323"/>
    <lineage>
        <taxon>Bacteria</taxon>
        <taxon>Thermotogati</taxon>
        <taxon>Thermotogota</taxon>
        <taxon>Thermotogae</taxon>
        <taxon>Thermotogales</taxon>
        <taxon>Fervidobacteriaceae</taxon>
        <taxon>Thermosipho</taxon>
    </lineage>
</organism>
<comment type="similarity">
    <text evidence="1 12">Belongs to the FliP/MopC/SpaP family.</text>
</comment>
<keyword evidence="13" id="KW-0282">Flagellum</keyword>
<dbReference type="RefSeq" id="WP_184618925.1">
    <property type="nucleotide sequence ID" value="NZ_JACHEX010000001.1"/>
</dbReference>
<feature type="transmembrane region" description="Helical" evidence="12">
    <location>
        <begin position="88"/>
        <end position="107"/>
    </location>
</feature>
<evidence type="ECO:0000313" key="14">
    <source>
        <dbReference type="Proteomes" id="UP000555828"/>
    </source>
</evidence>
<keyword evidence="5 12" id="KW-0812">Transmembrane</keyword>
<evidence type="ECO:0000256" key="1">
    <source>
        <dbReference type="ARBA" id="ARBA00006257"/>
    </source>
</evidence>
<feature type="transmembrane region" description="Helical" evidence="12">
    <location>
        <begin position="228"/>
        <end position="245"/>
    </location>
</feature>
<dbReference type="PRINTS" id="PR00951">
    <property type="entry name" value="FLGBIOSNFLIP"/>
</dbReference>
<feature type="transmembrane region" description="Helical" evidence="12">
    <location>
        <begin position="192"/>
        <end position="216"/>
    </location>
</feature>
<protein>
    <recommendedName>
        <fullName evidence="2 12">Flagellar biosynthetic protein FliP</fullName>
    </recommendedName>
</protein>
<keyword evidence="6 12" id="KW-1005">Bacterial flagellum biogenesis</keyword>
<keyword evidence="9 12" id="KW-0472">Membrane</keyword>
<evidence type="ECO:0000256" key="9">
    <source>
        <dbReference type="ARBA" id="ARBA00023136"/>
    </source>
</evidence>
<keyword evidence="14" id="KW-1185">Reference proteome</keyword>
<evidence type="ECO:0000256" key="7">
    <source>
        <dbReference type="ARBA" id="ARBA00022927"/>
    </source>
</evidence>
<dbReference type="PROSITE" id="PS01061">
    <property type="entry name" value="FLIP_2"/>
    <property type="match status" value="1"/>
</dbReference>
<dbReference type="PRINTS" id="PR01302">
    <property type="entry name" value="TYPE3IMPPROT"/>
</dbReference>
<dbReference type="InterPro" id="IPR005838">
    <property type="entry name" value="T3SS_IM_P"/>
</dbReference>
<keyword evidence="11 12" id="KW-1006">Bacterial flagellum protein export</keyword>
<evidence type="ECO:0000256" key="6">
    <source>
        <dbReference type="ARBA" id="ARBA00022795"/>
    </source>
</evidence>
<accession>A0A841GFA2</accession>
<evidence type="ECO:0000256" key="4">
    <source>
        <dbReference type="ARBA" id="ARBA00022475"/>
    </source>
</evidence>
<evidence type="ECO:0000256" key="11">
    <source>
        <dbReference type="ARBA" id="ARBA00023225"/>
    </source>
</evidence>
<evidence type="ECO:0000256" key="3">
    <source>
        <dbReference type="ARBA" id="ARBA00022448"/>
    </source>
</evidence>
<evidence type="ECO:0000256" key="10">
    <source>
        <dbReference type="ARBA" id="ARBA00023143"/>
    </source>
</evidence>
<dbReference type="Proteomes" id="UP000555828">
    <property type="component" value="Unassembled WGS sequence"/>
</dbReference>
<evidence type="ECO:0000313" key="13">
    <source>
        <dbReference type="EMBL" id="MBB6062252.1"/>
    </source>
</evidence>
<evidence type="ECO:0000256" key="5">
    <source>
        <dbReference type="ARBA" id="ARBA00022692"/>
    </source>
</evidence>
<name>A0A841GFA2_9BACT</name>
<dbReference type="AlphaFoldDB" id="A0A841GFA2"/>
<dbReference type="Pfam" id="PF00813">
    <property type="entry name" value="FliP"/>
    <property type="match status" value="1"/>
</dbReference>
<dbReference type="EMBL" id="JACHEX010000001">
    <property type="protein sequence ID" value="MBB6062252.1"/>
    <property type="molecule type" value="Genomic_DNA"/>
</dbReference>
<dbReference type="GO" id="GO:0009425">
    <property type="term" value="C:bacterial-type flagellum basal body"/>
    <property type="evidence" value="ECO:0007669"/>
    <property type="project" value="UniProtKB-SubCell"/>
</dbReference>
<evidence type="ECO:0000256" key="2">
    <source>
        <dbReference type="ARBA" id="ARBA00021714"/>
    </source>
</evidence>
<keyword evidence="8 12" id="KW-1133">Transmembrane helix</keyword>
<keyword evidence="3 12" id="KW-0813">Transport</keyword>
<proteinExistence type="inferred from homology"/>
<keyword evidence="13" id="KW-0966">Cell projection</keyword>
<dbReference type="GO" id="GO:0005886">
    <property type="term" value="C:plasma membrane"/>
    <property type="evidence" value="ECO:0007669"/>
    <property type="project" value="UniProtKB-SubCell"/>
</dbReference>
<dbReference type="InterPro" id="IPR005837">
    <property type="entry name" value="FliP"/>
</dbReference>
<evidence type="ECO:0000256" key="12">
    <source>
        <dbReference type="RuleBase" id="RU362069"/>
    </source>
</evidence>
<comment type="subcellular location">
    <subcellularLocation>
        <location evidence="12">Cell membrane</location>
        <topology evidence="12">Multi-pass membrane protein</topology>
    </subcellularLocation>
    <subcellularLocation>
        <location evidence="12">Bacterial flagellum basal body</location>
    </subcellularLocation>
</comment>
<gene>
    <name evidence="12" type="primary">fliP</name>
    <name evidence="13" type="ORF">HNP65_000674</name>
</gene>
<keyword evidence="4 12" id="KW-1003">Cell membrane</keyword>
<evidence type="ECO:0000256" key="8">
    <source>
        <dbReference type="ARBA" id="ARBA00022989"/>
    </source>
</evidence>
<dbReference type="NCBIfam" id="TIGR01103">
    <property type="entry name" value="fliP"/>
    <property type="match status" value="1"/>
</dbReference>
<feature type="transmembrane region" description="Helical" evidence="12">
    <location>
        <begin position="46"/>
        <end position="76"/>
    </location>
</feature>
<sequence>MKRLFVLLFLVIVFVSFAQDEVPLPNISIQLSPPQQPRDLVNTLEILLLLTVLSLAPSILILFTSFTRIIIVFSFLRNALGTRQTPPNQILIGLALFLTFFIMQPVWNDIYNNAITPYLNSEIGYQELFSRSMGRLRTFMITELKIHHNEDNVFMLADNVGKEINSVEEAPNSVLIPAFVIGELEIGFKMGILLYIPFIVMDMVVASILLSLGMIMIPPVLVSLPFKILLFVLVNGWDMLIGSLIKSFGGG</sequence>
<comment type="caution">
    <text evidence="13">The sequence shown here is derived from an EMBL/GenBank/DDBJ whole genome shotgun (WGS) entry which is preliminary data.</text>
</comment>
<keyword evidence="7 12" id="KW-0653">Protein transport</keyword>